<keyword evidence="3" id="KW-0489">Methyltransferase</keyword>
<protein>
    <submittedName>
        <fullName evidence="3">Methyltransferase domain-containing protein</fullName>
    </submittedName>
</protein>
<evidence type="ECO:0000256" key="1">
    <source>
        <dbReference type="SAM" id="MobiDB-lite"/>
    </source>
</evidence>
<comment type="caution">
    <text evidence="3">The sequence shown here is derived from an EMBL/GenBank/DDBJ whole genome shotgun (WGS) entry which is preliminary data.</text>
</comment>
<dbReference type="SUPFAM" id="SSF53335">
    <property type="entry name" value="S-adenosyl-L-methionine-dependent methyltransferases"/>
    <property type="match status" value="1"/>
</dbReference>
<feature type="region of interest" description="Disordered" evidence="1">
    <location>
        <begin position="48"/>
        <end position="68"/>
    </location>
</feature>
<dbReference type="GO" id="GO:0030488">
    <property type="term" value="P:tRNA methylation"/>
    <property type="evidence" value="ECO:0007669"/>
    <property type="project" value="TreeGrafter"/>
</dbReference>
<keyword evidence="3" id="KW-0808">Transferase</keyword>
<sequence length="441" mass="47685">MPKALTEADALVRFPDHDVLLPPLAAPSARRGSTRRRRCGTVVHRPGLRRGRRQHHARTARVRSASASRHAGRLVTAARLVARCVRGLEPALGAEIPRSGSATIDWVGHREVGFRAEPGTDDEGRLRTADDVFLLALRQDDAGPHKSDLAALADLARAVDLAGLARERRARGGPAGFGGIEISASFLGRRTYNRYDIEDAVGRVPAERAGVPYHARRQGEPPPPGHSGWRLTLDGTHATLLLRLGRRPAHRRAYKNATVPGTLHPPVAAAMAQAAELRPGLRVLDPCCGAGTLLIEAHHTVPGTTLLGFDLDRDARRAARRNAGPLPVTVQRGDAGALPLPDRSVDRVLCNPPWGDQVDAGGRLAGHPERWWRELARVLTDEGRAVVLLPEARGLGQALALGLAPVHVQQLSLFGSRPLLVRLERPRTRRRSPGRREAEAG</sequence>
<reference evidence="3 4" key="1">
    <citation type="submission" date="2019-09" db="EMBL/GenBank/DDBJ databases">
        <authorList>
            <person name="Duangmal K."/>
            <person name="Teo W.F.A."/>
            <person name="Lipun K."/>
        </authorList>
    </citation>
    <scope>NUCLEOTIDE SEQUENCE [LARGE SCALE GENOMIC DNA]</scope>
    <source>
        <strain evidence="3 4">K1PN6</strain>
    </source>
</reference>
<dbReference type="GO" id="GO:0003676">
    <property type="term" value="F:nucleic acid binding"/>
    <property type="evidence" value="ECO:0007669"/>
    <property type="project" value="InterPro"/>
</dbReference>
<gene>
    <name evidence="3" type="ORF">FPZ41_10545</name>
</gene>
<accession>A0A5N8WRX3</accession>
<dbReference type="Pfam" id="PF01170">
    <property type="entry name" value="UPF0020"/>
    <property type="match status" value="1"/>
</dbReference>
<dbReference type="InterPro" id="IPR029063">
    <property type="entry name" value="SAM-dependent_MTases_sf"/>
</dbReference>
<organism evidence="3 4">
    <name type="scientific">Streptomyces acidicola</name>
    <dbReference type="NCBI Taxonomy" id="2596892"/>
    <lineage>
        <taxon>Bacteria</taxon>
        <taxon>Bacillati</taxon>
        <taxon>Actinomycetota</taxon>
        <taxon>Actinomycetes</taxon>
        <taxon>Kitasatosporales</taxon>
        <taxon>Streptomycetaceae</taxon>
        <taxon>Streptomyces</taxon>
    </lineage>
</organism>
<dbReference type="PANTHER" id="PTHR14911:SF13">
    <property type="entry name" value="TRNA (GUANINE(6)-N2)-METHYLTRANSFERASE THUMP3"/>
    <property type="match status" value="1"/>
</dbReference>
<feature type="domain" description="Ribosomal RNA large subunit methyltransferase K/L-like methyltransferase" evidence="2">
    <location>
        <begin position="252"/>
        <end position="399"/>
    </location>
</feature>
<name>A0A5N8WRX3_9ACTN</name>
<dbReference type="AlphaFoldDB" id="A0A5N8WRX3"/>
<evidence type="ECO:0000313" key="3">
    <source>
        <dbReference type="EMBL" id="MPY48985.1"/>
    </source>
</evidence>
<dbReference type="PRINTS" id="PR00507">
    <property type="entry name" value="N12N6MTFRASE"/>
</dbReference>
<evidence type="ECO:0000259" key="2">
    <source>
        <dbReference type="Pfam" id="PF01170"/>
    </source>
</evidence>
<dbReference type="EMBL" id="VMNX01000026">
    <property type="protein sequence ID" value="MPY48985.1"/>
    <property type="molecule type" value="Genomic_DNA"/>
</dbReference>
<dbReference type="InterPro" id="IPR002052">
    <property type="entry name" value="DNA_methylase_N6_adenine_CS"/>
</dbReference>
<dbReference type="Gene3D" id="3.40.50.150">
    <property type="entry name" value="Vaccinia Virus protein VP39"/>
    <property type="match status" value="1"/>
</dbReference>
<feature type="compositionally biased region" description="Basic residues" evidence="1">
    <location>
        <begin position="48"/>
        <end position="61"/>
    </location>
</feature>
<dbReference type="CDD" id="cd02440">
    <property type="entry name" value="AdoMet_MTases"/>
    <property type="match status" value="1"/>
</dbReference>
<keyword evidence="4" id="KW-1185">Reference proteome</keyword>
<evidence type="ECO:0000313" key="4">
    <source>
        <dbReference type="Proteomes" id="UP000373149"/>
    </source>
</evidence>
<dbReference type="Proteomes" id="UP000373149">
    <property type="component" value="Unassembled WGS sequence"/>
</dbReference>
<dbReference type="GO" id="GO:0016423">
    <property type="term" value="F:tRNA (guanine) methyltransferase activity"/>
    <property type="evidence" value="ECO:0007669"/>
    <property type="project" value="TreeGrafter"/>
</dbReference>
<dbReference type="PROSITE" id="PS00092">
    <property type="entry name" value="N6_MTASE"/>
    <property type="match status" value="1"/>
</dbReference>
<dbReference type="PANTHER" id="PTHR14911">
    <property type="entry name" value="THUMP DOMAIN-CONTAINING"/>
    <property type="match status" value="1"/>
</dbReference>
<dbReference type="InterPro" id="IPR000241">
    <property type="entry name" value="RlmKL-like_Mtase"/>
</dbReference>
<proteinExistence type="predicted"/>